<dbReference type="CDD" id="cd04301">
    <property type="entry name" value="NAT_SF"/>
    <property type="match status" value="1"/>
</dbReference>
<reference evidence="2 3" key="1">
    <citation type="submission" date="2016-10" db="EMBL/GenBank/DDBJ databases">
        <authorList>
            <person name="de Groot N.N."/>
        </authorList>
    </citation>
    <scope>NUCLEOTIDE SEQUENCE [LARGE SCALE GENOMIC DNA]</scope>
    <source>
        <strain evidence="2 3">CGMCC 4.5681</strain>
    </source>
</reference>
<evidence type="ECO:0000259" key="1">
    <source>
        <dbReference type="PROSITE" id="PS51186"/>
    </source>
</evidence>
<keyword evidence="3" id="KW-1185">Reference proteome</keyword>
<dbReference type="InterPro" id="IPR000182">
    <property type="entry name" value="GNAT_dom"/>
</dbReference>
<evidence type="ECO:0000313" key="3">
    <source>
        <dbReference type="Proteomes" id="UP000198683"/>
    </source>
</evidence>
<dbReference type="Proteomes" id="UP000198683">
    <property type="component" value="Unassembled WGS sequence"/>
</dbReference>
<dbReference type="PROSITE" id="PS51186">
    <property type="entry name" value="GNAT"/>
    <property type="match status" value="1"/>
</dbReference>
<accession>A0A1G9N1A3</accession>
<organism evidence="2 3">
    <name type="scientific">Nonomuraea maritima</name>
    <dbReference type="NCBI Taxonomy" id="683260"/>
    <lineage>
        <taxon>Bacteria</taxon>
        <taxon>Bacillati</taxon>
        <taxon>Actinomycetota</taxon>
        <taxon>Actinomycetes</taxon>
        <taxon>Streptosporangiales</taxon>
        <taxon>Streptosporangiaceae</taxon>
        <taxon>Nonomuraea</taxon>
    </lineage>
</organism>
<proteinExistence type="predicted"/>
<dbReference type="Pfam" id="PF00583">
    <property type="entry name" value="Acetyltransf_1"/>
    <property type="match status" value="1"/>
</dbReference>
<feature type="domain" description="N-acetyltransferase" evidence="1">
    <location>
        <begin position="193"/>
        <end position="327"/>
    </location>
</feature>
<evidence type="ECO:0000313" key="2">
    <source>
        <dbReference type="EMBL" id="SDL80346.1"/>
    </source>
</evidence>
<dbReference type="InterPro" id="IPR016181">
    <property type="entry name" value="Acyl_CoA_acyltransferase"/>
</dbReference>
<sequence>MELRWDGTGPDRRGEPRYTRRVIFYRATTHADLDRVTSWTVTEPVAWISADRYLAELAEGMYRPEWTWIAEYGGQVVGRALWWGPTSSAHPVALDCLDVDPAVSDRTAVAAGLISAALAGFPAPVQYAIKVAGGWRDDPVTSQAVEWRRAAAHAAGLTKEVERLQYEWTPADGVPSPAGRLTFAEASDAEFLAVFRRIAVGSLDAQTRANLADNGPDATARDEMAFYLDAPGKREWWRLAHTPEGEVAGLAIPSATPYNVNVGYLGVVPEFRGRGYVDEVLAEITRIHAANGEPRVTATTDLGNAPMAAAFGRAGYRNTEIRINLSN</sequence>
<dbReference type="Gene3D" id="3.40.630.30">
    <property type="match status" value="1"/>
</dbReference>
<dbReference type="EMBL" id="FNFB01000029">
    <property type="protein sequence ID" value="SDL80346.1"/>
    <property type="molecule type" value="Genomic_DNA"/>
</dbReference>
<name>A0A1G9N1A3_9ACTN</name>
<dbReference type="SUPFAM" id="SSF55729">
    <property type="entry name" value="Acyl-CoA N-acyltransferases (Nat)"/>
    <property type="match status" value="1"/>
</dbReference>
<protein>
    <submittedName>
        <fullName evidence="2">Acetyltransferase (GNAT) family protein</fullName>
    </submittedName>
</protein>
<dbReference type="GO" id="GO:0016747">
    <property type="term" value="F:acyltransferase activity, transferring groups other than amino-acyl groups"/>
    <property type="evidence" value="ECO:0007669"/>
    <property type="project" value="InterPro"/>
</dbReference>
<gene>
    <name evidence="2" type="ORF">SAMN05421874_12975</name>
</gene>
<dbReference type="AlphaFoldDB" id="A0A1G9N1A3"/>
<dbReference type="STRING" id="683260.SAMN05421874_12975"/>
<keyword evidence="2" id="KW-0808">Transferase</keyword>